<dbReference type="OrthoDB" id="432447at2759"/>
<evidence type="ECO:0000256" key="1">
    <source>
        <dbReference type="SAM" id="MobiDB-lite"/>
    </source>
</evidence>
<dbReference type="eggNOG" id="KOG2401">
    <property type="taxonomic scope" value="Eukaryota"/>
</dbReference>
<dbReference type="InterPro" id="IPR040459">
    <property type="entry name" value="MJ1316"/>
</dbReference>
<proteinExistence type="predicted"/>
<dbReference type="SUPFAM" id="SSF81301">
    <property type="entry name" value="Nucleotidyltransferase"/>
    <property type="match status" value="1"/>
</dbReference>
<dbReference type="Pfam" id="PF10469">
    <property type="entry name" value="AKAP7_NLS"/>
    <property type="match status" value="1"/>
</dbReference>
<dbReference type="InterPro" id="IPR042653">
    <property type="entry name" value="Leng9"/>
</dbReference>
<evidence type="ECO:0000259" key="2">
    <source>
        <dbReference type="Pfam" id="PF04457"/>
    </source>
</evidence>
<dbReference type="Gene3D" id="3.90.1140.10">
    <property type="entry name" value="Cyclic phosphodiesterase"/>
    <property type="match status" value="1"/>
</dbReference>
<feature type="compositionally biased region" description="Low complexity" evidence="1">
    <location>
        <begin position="122"/>
        <end position="132"/>
    </location>
</feature>
<feature type="domain" description="MJ1316 RNA cyclic group end recognition" evidence="2">
    <location>
        <begin position="156"/>
        <end position="229"/>
    </location>
</feature>
<dbReference type="Proteomes" id="UP000030762">
    <property type="component" value="Unassembled WGS sequence"/>
</dbReference>
<reference evidence="4 5" key="1">
    <citation type="submission" date="2012-04" db="EMBL/GenBank/DDBJ databases">
        <title>The Genome Sequence of Saprolegnia declina VS20.</title>
        <authorList>
            <consortium name="The Broad Institute Genome Sequencing Platform"/>
            <person name="Russ C."/>
            <person name="Nusbaum C."/>
            <person name="Tyler B."/>
            <person name="van West P."/>
            <person name="Dieguez-Uribeondo J."/>
            <person name="de Bruijn I."/>
            <person name="Tripathy S."/>
            <person name="Jiang R."/>
            <person name="Young S.K."/>
            <person name="Zeng Q."/>
            <person name="Gargeya S."/>
            <person name="Fitzgerald M."/>
            <person name="Haas B."/>
            <person name="Abouelleil A."/>
            <person name="Alvarado L."/>
            <person name="Arachchi H.M."/>
            <person name="Berlin A."/>
            <person name="Chapman S.B."/>
            <person name="Goldberg J."/>
            <person name="Griggs A."/>
            <person name="Gujja S."/>
            <person name="Hansen M."/>
            <person name="Howarth C."/>
            <person name="Imamovic A."/>
            <person name="Larimer J."/>
            <person name="McCowen C."/>
            <person name="Montmayeur A."/>
            <person name="Murphy C."/>
            <person name="Neiman D."/>
            <person name="Pearson M."/>
            <person name="Priest M."/>
            <person name="Roberts A."/>
            <person name="Saif S."/>
            <person name="Shea T."/>
            <person name="Sisk P."/>
            <person name="Sykes S."/>
            <person name="Wortman J."/>
            <person name="Nusbaum C."/>
            <person name="Birren B."/>
        </authorList>
    </citation>
    <scope>NUCLEOTIDE SEQUENCE [LARGE SCALE GENOMIC DNA]</scope>
    <source>
        <strain evidence="4 5">VS20</strain>
    </source>
</reference>
<protein>
    <recommendedName>
        <fullName evidence="6">RWD domain-containing protein</fullName>
    </recommendedName>
</protein>
<dbReference type="RefSeq" id="XP_008620730.1">
    <property type="nucleotide sequence ID" value="XM_008622508.1"/>
</dbReference>
<feature type="region of interest" description="Disordered" evidence="1">
    <location>
        <begin position="110"/>
        <end position="156"/>
    </location>
</feature>
<organism evidence="4 5">
    <name type="scientific">Saprolegnia diclina (strain VS20)</name>
    <dbReference type="NCBI Taxonomy" id="1156394"/>
    <lineage>
        <taxon>Eukaryota</taxon>
        <taxon>Sar</taxon>
        <taxon>Stramenopiles</taxon>
        <taxon>Oomycota</taxon>
        <taxon>Saprolegniomycetes</taxon>
        <taxon>Saprolegniales</taxon>
        <taxon>Saprolegniaceae</taxon>
        <taxon>Saprolegnia</taxon>
    </lineage>
</organism>
<dbReference type="Pfam" id="PF04457">
    <property type="entry name" value="MJ1316"/>
    <property type="match status" value="1"/>
</dbReference>
<dbReference type="Gene3D" id="3.40.50.300">
    <property type="entry name" value="P-loop containing nucleotide triphosphate hydrolases"/>
    <property type="match status" value="1"/>
</dbReference>
<dbReference type="GeneID" id="19957031"/>
<keyword evidence="5" id="KW-1185">Reference proteome</keyword>
<dbReference type="SUPFAM" id="SSF55144">
    <property type="entry name" value="LigT-like"/>
    <property type="match status" value="1"/>
</dbReference>
<dbReference type="VEuPathDB" id="FungiDB:SDRG_16304"/>
<dbReference type="InterPro" id="IPR027417">
    <property type="entry name" value="P-loop_NTPase"/>
</dbReference>
<feature type="domain" description="A-kinase anchor protein 7-like phosphoesterase" evidence="3">
    <location>
        <begin position="277"/>
        <end position="464"/>
    </location>
</feature>
<dbReference type="InterPro" id="IPR019510">
    <property type="entry name" value="AKAP7-like_phosphoesterase"/>
</dbReference>
<dbReference type="EMBL" id="JH767253">
    <property type="protein sequence ID" value="EQC25855.1"/>
    <property type="molecule type" value="Genomic_DNA"/>
</dbReference>
<dbReference type="InterPro" id="IPR009097">
    <property type="entry name" value="Cyclic_Pdiesterase"/>
</dbReference>
<dbReference type="InterPro" id="IPR043519">
    <property type="entry name" value="NT_sf"/>
</dbReference>
<dbReference type="PANTHER" id="PTHR46729:SF1">
    <property type="entry name" value="LEUKOCYTE RECEPTOR CLUSTER MEMBER 9"/>
    <property type="match status" value="1"/>
</dbReference>
<gene>
    <name evidence="4" type="ORF">SDRG_16304</name>
</gene>
<evidence type="ECO:0000313" key="4">
    <source>
        <dbReference type="EMBL" id="EQC25855.1"/>
    </source>
</evidence>
<evidence type="ECO:0000259" key="3">
    <source>
        <dbReference type="Pfam" id="PF10469"/>
    </source>
</evidence>
<dbReference type="Pfam" id="PF13671">
    <property type="entry name" value="AAA_33"/>
    <property type="match status" value="1"/>
</dbReference>
<dbReference type="eggNOG" id="KOG2814">
    <property type="taxonomic scope" value="Eukaryota"/>
</dbReference>
<name>T0PXU0_SAPDV</name>
<sequence>MDYSTIQQDEVEALEAIFDAPATTSDDGIVTLALPSVGTFTFARSPTYPIDKTCPHISISHLHDKYATLARIPEVIAAMEAAGTAAVAHGQVCLFEMVDAGVALLRAQRDAAKENKPPPPALSRRSSSNSSKPPAPDKTKKKAPAAMSPKAEKKSMRTATDVIHRIMWDDSITQAEVIVGYLDRFVGTVERNFAAFNWADIATLSQNETAIPQHRIQYFKWRDEIIWDKRVRLDRVFGSSGHDMIVFSPSTAAPAPSSAVAAVTSANVTFHANTDRPNAFLCFRITDSSVVDACKHAQAAILRGDPRLAPSALAPARFHCTLLLMRLKTLDEIDVAKRVLAECQGLLHTLCTSNVTFDGVSAFGNRVVYAKVAPHDGLLTLVATLKARFAAAGISLVGNHDVYQPHVTLCKLSRDLSRTVATIDARSYAAYASHELGSQAIAGMHLCAMGNNGHVAPDGFYQQIVPPIANVAPTLTAPWDVAAEKNHIYVLRGVPGAGKSSVARHLQSFADSAGLSHRVCSADALFLLANGRYAYDKARLAEAHASCQRAFEDAIAAAVDVIIVDNTNLQARHVQAYVDLSASSSYRVHVLEIEAPDVAAAVRRSCHAVPLEKYGGGPEPYTASHVFTKKLAYVSSTATHLPVVTAPADVAYAAIFLDKPSQQRLLSAVAPVHAKVLCDHVTVAYAPSADVLSSLHLGTTVKLLVTGDVCDAETQAVRVQCPDVGAWTNGPHPHITISIAPHGAAKNSARLFASMAVNKWQAPLALSGAVGLRVGSSSLTTFATCADALAPVATNAASTYALKSPDVTSVHVFDFDLTLVRAPVRHHGESVLTPSEVASIGPDWYKSPMSLHPRQKLLPLPALSLMKDVLGATTSTGVLLTARLEPLRDAVLRVLDTFGVTPDAAFFKPLAQHQVLHGDVVALRAAENAAYKISVIANLVAPSHVTHLVVYEDDDAILSALTTWAAVFSVHRPSLDIRIVDAKRLLPPANSLSVLQFLKNLGCIPSPAHVTHTQHVLSELQRLSGALHALPFGSHALGRKGDIDVCLVVHESPRQAVIRVAKLLRDAGITDVYESGSARCPLLKVRWLDPYAPPVELDVVFVEARVFAARRDEPVSALSTDPNDRALLGLQHLATITALVASSPISLDTFARVVDVVLLLLKAQCLHGTHVNGLPSFKLTHLVATYVASLPRSMPLKDVVAGFFAYAASLSAVQWEDDILAHVFVAPHLVRVAQQAFLHAKAVTADASFPSSGTLSRLVQRRDPSVHETLSLVVTLTPSMTETKWTLSQQLKWKLAKWLRDLTKNGVELDPMPSMAPTLCFGILGDVMATQTQMETFATAIATESHGAIRVQVVCGSIPAPGST</sequence>
<dbReference type="STRING" id="1156394.T0PXU0"/>
<dbReference type="PANTHER" id="PTHR46729">
    <property type="entry name" value="LEUKOCYTE RECEPTOR CLUSTER MEMBER 9"/>
    <property type="match status" value="1"/>
</dbReference>
<evidence type="ECO:0008006" key="6">
    <source>
        <dbReference type="Google" id="ProtNLM"/>
    </source>
</evidence>
<dbReference type="SUPFAM" id="SSF52540">
    <property type="entry name" value="P-loop containing nucleoside triphosphate hydrolases"/>
    <property type="match status" value="1"/>
</dbReference>
<evidence type="ECO:0000313" key="5">
    <source>
        <dbReference type="Proteomes" id="UP000030762"/>
    </source>
</evidence>
<dbReference type="InParanoid" id="T0PXU0"/>
<accession>T0PXU0</accession>